<proteinExistence type="predicted"/>
<evidence type="ECO:0000313" key="2">
    <source>
        <dbReference type="EMBL" id="CAL1270405.1"/>
    </source>
</evidence>
<feature type="region of interest" description="Disordered" evidence="1">
    <location>
        <begin position="70"/>
        <end position="97"/>
    </location>
</feature>
<sequence>MAMNEIIVIDEDNDDLEEGEITDDIAPDVMLISPEEKPKELPRRYTLHHKVSNGWQKNCKYKEKNKLQNSSKLEAIHRKKHKSSCPRHNSDKHKLKHREIRHSQNTSVFKSAFKNYTSPPRIPPIPRKVNSNPQNSENKVSFQNLLLDYKKAKERFNQKIEKPQNKQDNNFQKTEPINDSRKANISPAKPELPDTLLTENITEMKIGEESDEEDVEELRRIALATRAKKRLISKADEESSIEIPKHNSNNLPNKVSLDHLVETFHGECDNDSRDNYEVVDMDLEEEDDSCQIVNDDNLYVIDKMPAVSEFSPNHINGHLNQSIQNQNSPVKNENHLLSNHSQPVDDFEEQLLRAEVIASMNSTRQKRQSPIKLLTPVEEKVSEIIAKVDMLHNAVNTLHNEMKPKPCAIYSKGPLQNSVKQPPKRIIDAKSRFSNFKNNKTTASPPLRGMNTIQERLIITVNNDDSSTDESEEETNENATSPNVPVSSIEALISSARQKSDAAQLNNGSSVNVSCLSKAQQEEYNSLKKLLAEKTQYSVPAPIVKEKNPTDQSHINLLVKKISVAKANLEKEVGIKSQIEKELIEKKKNYIASKLRVQMLKEKLHAAEKIRATNLENWKQCSAKLDVVRKSVSKRESLLQLLETELNTKNTCIESNPNTPPA</sequence>
<comment type="caution">
    <text evidence="2">The sequence shown here is derived from an EMBL/GenBank/DDBJ whole genome shotgun (WGS) entry which is preliminary data.</text>
</comment>
<protein>
    <submittedName>
        <fullName evidence="2">Uncharacterized protein</fullName>
    </submittedName>
</protein>
<dbReference type="AlphaFoldDB" id="A0AAV1ZFP7"/>
<evidence type="ECO:0000313" key="3">
    <source>
        <dbReference type="Proteomes" id="UP001497382"/>
    </source>
</evidence>
<organism evidence="2 3">
    <name type="scientific">Larinioides sclopetarius</name>
    <dbReference type="NCBI Taxonomy" id="280406"/>
    <lineage>
        <taxon>Eukaryota</taxon>
        <taxon>Metazoa</taxon>
        <taxon>Ecdysozoa</taxon>
        <taxon>Arthropoda</taxon>
        <taxon>Chelicerata</taxon>
        <taxon>Arachnida</taxon>
        <taxon>Araneae</taxon>
        <taxon>Araneomorphae</taxon>
        <taxon>Entelegynae</taxon>
        <taxon>Araneoidea</taxon>
        <taxon>Araneidae</taxon>
        <taxon>Larinioides</taxon>
    </lineage>
</organism>
<dbReference type="EMBL" id="CAXIEN010000048">
    <property type="protein sequence ID" value="CAL1270405.1"/>
    <property type="molecule type" value="Genomic_DNA"/>
</dbReference>
<feature type="compositionally biased region" description="Basic residues" evidence="1">
    <location>
        <begin position="77"/>
        <end position="97"/>
    </location>
</feature>
<keyword evidence="3" id="KW-1185">Reference proteome</keyword>
<evidence type="ECO:0000256" key="1">
    <source>
        <dbReference type="SAM" id="MobiDB-lite"/>
    </source>
</evidence>
<feature type="compositionally biased region" description="Polar residues" evidence="1">
    <location>
        <begin position="166"/>
        <end position="175"/>
    </location>
</feature>
<feature type="region of interest" description="Disordered" evidence="1">
    <location>
        <begin position="115"/>
        <end position="137"/>
    </location>
</feature>
<name>A0AAV1ZFP7_9ARAC</name>
<feature type="region of interest" description="Disordered" evidence="1">
    <location>
        <begin position="162"/>
        <end position="192"/>
    </location>
</feature>
<dbReference type="Proteomes" id="UP001497382">
    <property type="component" value="Unassembled WGS sequence"/>
</dbReference>
<gene>
    <name evidence="2" type="ORF">LARSCL_LOCUS5272</name>
</gene>
<feature type="compositionally biased region" description="Acidic residues" evidence="1">
    <location>
        <begin position="466"/>
        <end position="476"/>
    </location>
</feature>
<reference evidence="2 3" key="1">
    <citation type="submission" date="2024-04" db="EMBL/GenBank/DDBJ databases">
        <authorList>
            <person name="Rising A."/>
            <person name="Reimegard J."/>
            <person name="Sonavane S."/>
            <person name="Akerstrom W."/>
            <person name="Nylinder S."/>
            <person name="Hedman E."/>
            <person name="Kallberg Y."/>
        </authorList>
    </citation>
    <scope>NUCLEOTIDE SEQUENCE [LARGE SCALE GENOMIC DNA]</scope>
</reference>
<feature type="region of interest" description="Disordered" evidence="1">
    <location>
        <begin position="463"/>
        <end position="486"/>
    </location>
</feature>
<accession>A0AAV1ZFP7</accession>